<dbReference type="InterPro" id="IPR004107">
    <property type="entry name" value="Integrase_SAM-like_N"/>
</dbReference>
<dbReference type="Pfam" id="PF00589">
    <property type="entry name" value="Phage_integrase"/>
    <property type="match status" value="1"/>
</dbReference>
<dbReference type="Gene3D" id="1.10.443.10">
    <property type="entry name" value="Intergrase catalytic core"/>
    <property type="match status" value="1"/>
</dbReference>
<dbReference type="KEGG" id="agy:ATC03_12300"/>
<dbReference type="GO" id="GO:0003677">
    <property type="term" value="F:DNA binding"/>
    <property type="evidence" value="ECO:0007669"/>
    <property type="project" value="UniProtKB-KW"/>
</dbReference>
<reference evidence="6 7" key="1">
    <citation type="journal article" date="2016" name="Int. J. Syst. Evol. Microbiol.">
        <title>Agromyces aureus sp. nov., isolated from the rhizosphere of Salix caprea L. grown in a heavy-metal-contaminated soil.</title>
        <authorList>
            <person name="Corretto E."/>
            <person name="Antonielli L."/>
            <person name="Sessitsch A."/>
            <person name="Compant S."/>
            <person name="Gorfer M."/>
            <person name="Kuffner M."/>
            <person name="Brader G."/>
        </authorList>
    </citation>
    <scope>NUCLEOTIDE SEQUENCE [LARGE SCALE GENOMIC DNA]</scope>
    <source>
        <strain evidence="6 7">AR33</strain>
    </source>
</reference>
<keyword evidence="7" id="KW-1185">Reference proteome</keyword>
<keyword evidence="2" id="KW-0229">DNA integration</keyword>
<feature type="domain" description="Tyr recombinase" evidence="5">
    <location>
        <begin position="179"/>
        <end position="391"/>
    </location>
</feature>
<evidence type="ECO:0000313" key="7">
    <source>
        <dbReference type="Proteomes" id="UP000078437"/>
    </source>
</evidence>
<protein>
    <submittedName>
        <fullName evidence="6">Integrase</fullName>
    </submittedName>
</protein>
<dbReference type="AlphaFoldDB" id="A0A191WGF6"/>
<organism evidence="6 7">
    <name type="scientific">Agromyces aureus</name>
    <dbReference type="NCBI Taxonomy" id="453304"/>
    <lineage>
        <taxon>Bacteria</taxon>
        <taxon>Bacillati</taxon>
        <taxon>Actinomycetota</taxon>
        <taxon>Actinomycetes</taxon>
        <taxon>Micrococcales</taxon>
        <taxon>Microbacteriaceae</taxon>
        <taxon>Agromyces</taxon>
    </lineage>
</organism>
<dbReference type="EMBL" id="CP013979">
    <property type="protein sequence ID" value="ANJ27380.1"/>
    <property type="molecule type" value="Genomic_DNA"/>
</dbReference>
<dbReference type="InterPro" id="IPR010998">
    <property type="entry name" value="Integrase_recombinase_N"/>
</dbReference>
<reference evidence="7" key="2">
    <citation type="submission" date="2016-01" db="EMBL/GenBank/DDBJ databases">
        <title>Complete genome sequence of Agromyces aureus AR33T and comparison with related organisms.</title>
        <authorList>
            <person name="Corretto E."/>
            <person name="Antonielli L."/>
            <person name="Sessitsch A."/>
            <person name="Brader G."/>
        </authorList>
    </citation>
    <scope>NUCLEOTIDE SEQUENCE [LARGE SCALE GENOMIC DNA]</scope>
    <source>
        <strain evidence="7">AR33</strain>
    </source>
</reference>
<evidence type="ECO:0000313" key="6">
    <source>
        <dbReference type="EMBL" id="ANJ27380.1"/>
    </source>
</evidence>
<sequence>MPRPRLTIGTFGEISTRLVASGRYEARTRYRDWDGQVRRIAATAGTARAAEHELKAKIAERTAFQTGDICHLTPDSAFGDLVEYWLEDIDLEERISKTTRMLYERNMRTLVMPAFEHFTLREIGVARCDRFIKQQARISYNRAKQSRVVLRLALELAVRHEVLAANPMDHVARVHREARLPDALTSREVNAIRAVIGRWESGIDHVSGPKPDGQLGTIVEVMLGTSARIGEVLAIRRRDVDPTGMPPTIRLAGTIVSRNGEPTFRQDHPKTAKSRRIVALPSFAAEAVRRRLAVAGDLDPDSLIFRSREDTPLTTANVRRQLRQVLERGGIGGITPHMFRRTVATAVNDNASIELAAELLGHTDTKITVQHYIRRREMVNPTTAELLQRAFGRDESESS</sequence>
<dbReference type="CDD" id="cd01189">
    <property type="entry name" value="INT_ICEBs1_C_like"/>
    <property type="match status" value="1"/>
</dbReference>
<dbReference type="InterPro" id="IPR013762">
    <property type="entry name" value="Integrase-like_cat_sf"/>
</dbReference>
<evidence type="ECO:0000256" key="3">
    <source>
        <dbReference type="ARBA" id="ARBA00023125"/>
    </source>
</evidence>
<dbReference type="PANTHER" id="PTHR30349">
    <property type="entry name" value="PHAGE INTEGRASE-RELATED"/>
    <property type="match status" value="1"/>
</dbReference>
<dbReference type="GO" id="GO:0006310">
    <property type="term" value="P:DNA recombination"/>
    <property type="evidence" value="ECO:0007669"/>
    <property type="project" value="UniProtKB-KW"/>
</dbReference>
<keyword evidence="4" id="KW-0233">DNA recombination</keyword>
<gene>
    <name evidence="6" type="ORF">ATC03_12300</name>
</gene>
<dbReference type="Pfam" id="PF14659">
    <property type="entry name" value="Phage_int_SAM_3"/>
    <property type="match status" value="1"/>
</dbReference>
<dbReference type="GO" id="GO:0015074">
    <property type="term" value="P:DNA integration"/>
    <property type="evidence" value="ECO:0007669"/>
    <property type="project" value="UniProtKB-KW"/>
</dbReference>
<evidence type="ECO:0000256" key="2">
    <source>
        <dbReference type="ARBA" id="ARBA00022908"/>
    </source>
</evidence>
<evidence type="ECO:0000256" key="4">
    <source>
        <dbReference type="ARBA" id="ARBA00023172"/>
    </source>
</evidence>
<dbReference type="PANTHER" id="PTHR30349:SF41">
    <property type="entry name" value="INTEGRASE_RECOMBINASE PROTEIN MJ0367-RELATED"/>
    <property type="match status" value="1"/>
</dbReference>
<accession>A0A191WGF6</accession>
<dbReference type="InterPro" id="IPR011010">
    <property type="entry name" value="DNA_brk_join_enz"/>
</dbReference>
<dbReference type="RefSeq" id="WP_067877465.1">
    <property type="nucleotide sequence ID" value="NZ_CP013979.1"/>
</dbReference>
<keyword evidence="3" id="KW-0238">DNA-binding</keyword>
<dbReference type="Gene3D" id="1.10.150.130">
    <property type="match status" value="1"/>
</dbReference>
<dbReference type="SUPFAM" id="SSF56349">
    <property type="entry name" value="DNA breaking-rejoining enzymes"/>
    <property type="match status" value="1"/>
</dbReference>
<evidence type="ECO:0000259" key="5">
    <source>
        <dbReference type="PROSITE" id="PS51898"/>
    </source>
</evidence>
<comment type="similarity">
    <text evidence="1">Belongs to the 'phage' integrase family.</text>
</comment>
<name>A0A191WGF6_9MICO</name>
<proteinExistence type="inferred from homology"/>
<dbReference type="OrthoDB" id="4326943at2"/>
<dbReference type="PROSITE" id="PS51898">
    <property type="entry name" value="TYR_RECOMBINASE"/>
    <property type="match status" value="1"/>
</dbReference>
<dbReference type="InterPro" id="IPR002104">
    <property type="entry name" value="Integrase_catalytic"/>
</dbReference>
<dbReference type="STRING" id="453304.ATC03_12300"/>
<dbReference type="InterPro" id="IPR050090">
    <property type="entry name" value="Tyrosine_recombinase_XerCD"/>
</dbReference>
<evidence type="ECO:0000256" key="1">
    <source>
        <dbReference type="ARBA" id="ARBA00008857"/>
    </source>
</evidence>
<dbReference type="Proteomes" id="UP000078437">
    <property type="component" value="Chromosome"/>
</dbReference>